<evidence type="ECO:0000256" key="3">
    <source>
        <dbReference type="ARBA" id="ARBA00022602"/>
    </source>
</evidence>
<dbReference type="GO" id="GO:0005953">
    <property type="term" value="C:CAAX-protein geranylgeranyltransferase complex"/>
    <property type="evidence" value="ECO:0007669"/>
    <property type="project" value="TreeGrafter"/>
</dbReference>
<reference evidence="9 10" key="1">
    <citation type="journal article" date="2019" name="PLoS Biol.">
        <title>Sex chromosomes control vertical transmission of feminizing Wolbachia symbionts in an isopod.</title>
        <authorList>
            <person name="Becking T."/>
            <person name="Chebbi M.A."/>
            <person name="Giraud I."/>
            <person name="Moumen B."/>
            <person name="Laverre T."/>
            <person name="Caubet Y."/>
            <person name="Peccoud J."/>
            <person name="Gilbert C."/>
            <person name="Cordaux R."/>
        </authorList>
    </citation>
    <scope>NUCLEOTIDE SEQUENCE [LARGE SCALE GENOMIC DNA]</scope>
    <source>
        <strain evidence="9">ANa2</strain>
        <tissue evidence="9">Whole body excluding digestive tract and cuticle</tissue>
    </source>
</reference>
<evidence type="ECO:0000313" key="10">
    <source>
        <dbReference type="Proteomes" id="UP000326759"/>
    </source>
</evidence>
<evidence type="ECO:0000313" key="9">
    <source>
        <dbReference type="EMBL" id="KAB7495316.1"/>
    </source>
</evidence>
<dbReference type="InterPro" id="IPR045089">
    <property type="entry name" value="PGGT1B-like"/>
</dbReference>
<dbReference type="InterPro" id="IPR008930">
    <property type="entry name" value="Terpenoid_cyclase/PrenylTrfase"/>
</dbReference>
<keyword evidence="6" id="KW-0677">Repeat</keyword>
<sequence>MQVPSNCGKYGGGFRGGSSLSSIPLKEDMKSKDTIIELDCGHIAMTYTALASLVILGDDLSRVDRDGIQNHIRLLQCEDGSFYSSVGGSENDMRFVYCASTICYILQDFSALNIEPAVKYIQKSISFEGGLGQGPFQESHGGPTFCGIASLYLMGKLEALNHLQKEKLVRWLLLRQNTEEGGFNGRPNKPADTCYTYWVGATLKLLNAFQFVDKKLLVNFVLSTQDPITGGLGKYIGVNPDGMHTYLGLSGLSLIENNSLDFELNPVEPSLNISKRAFKHLRDLHEKWKQC</sequence>
<protein>
    <submittedName>
        <fullName evidence="9">Geranylgeranyl transferase type-1 subunit beta</fullName>
    </submittedName>
</protein>
<proteinExistence type="inferred from homology"/>
<keyword evidence="3" id="KW-0637">Prenyltransferase</keyword>
<evidence type="ECO:0000256" key="7">
    <source>
        <dbReference type="ARBA" id="ARBA00022833"/>
    </source>
</evidence>
<dbReference type="PANTHER" id="PTHR11774:SF4">
    <property type="entry name" value="GERANYLGERANYL TRANSFERASE TYPE-1 SUBUNIT BETA"/>
    <property type="match status" value="1"/>
</dbReference>
<feature type="domain" description="Prenyltransferase alpha-alpha toroid" evidence="8">
    <location>
        <begin position="7"/>
        <end position="273"/>
    </location>
</feature>
<dbReference type="GO" id="GO:0046872">
    <property type="term" value="F:metal ion binding"/>
    <property type="evidence" value="ECO:0007669"/>
    <property type="project" value="UniProtKB-KW"/>
</dbReference>
<keyword evidence="10" id="KW-1185">Reference proteome</keyword>
<evidence type="ECO:0000259" key="8">
    <source>
        <dbReference type="Pfam" id="PF00432"/>
    </source>
</evidence>
<dbReference type="SUPFAM" id="SSF48239">
    <property type="entry name" value="Terpenoid cyclases/Protein prenyltransferases"/>
    <property type="match status" value="1"/>
</dbReference>
<dbReference type="Pfam" id="PF00432">
    <property type="entry name" value="Prenyltrans"/>
    <property type="match status" value="1"/>
</dbReference>
<keyword evidence="5" id="KW-0479">Metal-binding</keyword>
<name>A0A5N5SMT7_9CRUS</name>
<dbReference type="Gene3D" id="1.50.10.20">
    <property type="match status" value="1"/>
</dbReference>
<evidence type="ECO:0000256" key="4">
    <source>
        <dbReference type="ARBA" id="ARBA00022679"/>
    </source>
</evidence>
<dbReference type="GO" id="GO:0004662">
    <property type="term" value="F:CAAX-protein geranylgeranyltransferase activity"/>
    <property type="evidence" value="ECO:0007669"/>
    <property type="project" value="TreeGrafter"/>
</dbReference>
<organism evidence="9 10">
    <name type="scientific">Armadillidium nasatum</name>
    <dbReference type="NCBI Taxonomy" id="96803"/>
    <lineage>
        <taxon>Eukaryota</taxon>
        <taxon>Metazoa</taxon>
        <taxon>Ecdysozoa</taxon>
        <taxon>Arthropoda</taxon>
        <taxon>Crustacea</taxon>
        <taxon>Multicrustacea</taxon>
        <taxon>Malacostraca</taxon>
        <taxon>Eumalacostraca</taxon>
        <taxon>Peracarida</taxon>
        <taxon>Isopoda</taxon>
        <taxon>Oniscidea</taxon>
        <taxon>Crinocheta</taxon>
        <taxon>Armadillidiidae</taxon>
        <taxon>Armadillidium</taxon>
    </lineage>
</organism>
<dbReference type="OrthoDB" id="24893at2759"/>
<accession>A0A5N5SMT7</accession>
<evidence type="ECO:0000256" key="1">
    <source>
        <dbReference type="ARBA" id="ARBA00001947"/>
    </source>
</evidence>
<dbReference type="InterPro" id="IPR001330">
    <property type="entry name" value="Prenyltrans"/>
</dbReference>
<dbReference type="AlphaFoldDB" id="A0A5N5SMT7"/>
<dbReference type="EMBL" id="SEYY01022768">
    <property type="protein sequence ID" value="KAB7495316.1"/>
    <property type="molecule type" value="Genomic_DNA"/>
</dbReference>
<comment type="cofactor">
    <cofactor evidence="1">
        <name>Zn(2+)</name>
        <dbReference type="ChEBI" id="CHEBI:29105"/>
    </cofactor>
</comment>
<keyword evidence="4 9" id="KW-0808">Transferase</keyword>
<evidence type="ECO:0000256" key="5">
    <source>
        <dbReference type="ARBA" id="ARBA00022723"/>
    </source>
</evidence>
<comment type="caution">
    <text evidence="9">The sequence shown here is derived from an EMBL/GenBank/DDBJ whole genome shotgun (WGS) entry which is preliminary data.</text>
</comment>
<comment type="similarity">
    <text evidence="2">Belongs to the protein prenyltransferase subunit beta family.</text>
</comment>
<dbReference type="PANTHER" id="PTHR11774">
    <property type="entry name" value="GERANYLGERANYL TRANSFERASE TYPE BETA SUBUNIT"/>
    <property type="match status" value="1"/>
</dbReference>
<dbReference type="Proteomes" id="UP000326759">
    <property type="component" value="Unassembled WGS sequence"/>
</dbReference>
<evidence type="ECO:0000256" key="2">
    <source>
        <dbReference type="ARBA" id="ARBA00010497"/>
    </source>
</evidence>
<gene>
    <name evidence="9" type="primary">Pggt1b</name>
    <name evidence="9" type="ORF">Anas_11330</name>
</gene>
<keyword evidence="7" id="KW-0862">Zinc</keyword>
<evidence type="ECO:0000256" key="6">
    <source>
        <dbReference type="ARBA" id="ARBA00022737"/>
    </source>
</evidence>